<evidence type="ECO:0000313" key="4">
    <source>
        <dbReference type="Proteomes" id="UP001166093"/>
    </source>
</evidence>
<dbReference type="InterPro" id="IPR000863">
    <property type="entry name" value="Sulfotransferase_dom"/>
</dbReference>
<dbReference type="Proteomes" id="UP001166093">
    <property type="component" value="Unassembled WGS sequence"/>
</dbReference>
<dbReference type="EC" id="2.8.2.-" evidence="1"/>
<dbReference type="InterPro" id="IPR027417">
    <property type="entry name" value="P-loop_NTPase"/>
</dbReference>
<feature type="non-terminal residue" evidence="3">
    <location>
        <position position="1"/>
    </location>
</feature>
<reference evidence="3" key="1">
    <citation type="journal article" date="2021" name="Cell">
        <title>Tracing the genetic footprints of vertebrate landing in non-teleost ray-finned fishes.</title>
        <authorList>
            <person name="Bi X."/>
            <person name="Wang K."/>
            <person name="Yang L."/>
            <person name="Pan H."/>
            <person name="Jiang H."/>
            <person name="Wei Q."/>
            <person name="Fang M."/>
            <person name="Yu H."/>
            <person name="Zhu C."/>
            <person name="Cai Y."/>
            <person name="He Y."/>
            <person name="Gan X."/>
            <person name="Zeng H."/>
            <person name="Yu D."/>
            <person name="Zhu Y."/>
            <person name="Jiang H."/>
            <person name="Qiu Q."/>
            <person name="Yang H."/>
            <person name="Zhang Y.E."/>
            <person name="Wang W."/>
            <person name="Zhu M."/>
            <person name="He S."/>
            <person name="Zhang G."/>
        </authorList>
    </citation>
    <scope>NUCLEOTIDE SEQUENCE</scope>
    <source>
        <strain evidence="3">Pddl_001</strain>
    </source>
</reference>
<feature type="domain" description="Sulfotransferase" evidence="2">
    <location>
        <begin position="16"/>
        <end position="57"/>
    </location>
</feature>
<organism evidence="3 4">
    <name type="scientific">Polyodon spathula</name>
    <name type="common">North American paddlefish</name>
    <name type="synonym">Squalus spathula</name>
    <dbReference type="NCBI Taxonomy" id="7913"/>
    <lineage>
        <taxon>Eukaryota</taxon>
        <taxon>Metazoa</taxon>
        <taxon>Chordata</taxon>
        <taxon>Craniata</taxon>
        <taxon>Vertebrata</taxon>
        <taxon>Euteleostomi</taxon>
        <taxon>Actinopterygii</taxon>
        <taxon>Chondrostei</taxon>
        <taxon>Acipenseriformes</taxon>
        <taxon>Polyodontidae</taxon>
        <taxon>Polyodon</taxon>
    </lineage>
</organism>
<protein>
    <recommendedName>
        <fullName evidence="1">Sulfotransferase</fullName>
        <ecNumber evidence="1">2.8.2.-</ecNumber>
    </recommendedName>
</protein>
<evidence type="ECO:0000313" key="3">
    <source>
        <dbReference type="EMBL" id="MBN3285087.1"/>
    </source>
</evidence>
<dbReference type="Pfam" id="PF00685">
    <property type="entry name" value="Sulfotransfer_1"/>
    <property type="match status" value="1"/>
</dbReference>
<feature type="non-terminal residue" evidence="3">
    <location>
        <position position="68"/>
    </location>
</feature>
<gene>
    <name evidence="3" type="primary">Sult1c2_1</name>
    <name evidence="3" type="ORF">GTO93_0000032</name>
</gene>
<proteinExistence type="inferred from homology"/>
<dbReference type="SUPFAM" id="SSF52540">
    <property type="entry name" value="P-loop containing nucleoside triphosphate hydrolases"/>
    <property type="match status" value="1"/>
</dbReference>
<dbReference type="EMBL" id="JAAWVQ010143618">
    <property type="protein sequence ID" value="MBN3285087.1"/>
    <property type="molecule type" value="Genomic_DNA"/>
</dbReference>
<comment type="caution">
    <text evidence="3">The sequence shown here is derived from an EMBL/GenBank/DDBJ whole genome shotgun (WGS) entry which is preliminary data.</text>
</comment>
<name>A0ABS2YEN2_POLSP</name>
<keyword evidence="1" id="KW-0808">Transferase</keyword>
<keyword evidence="4" id="KW-1185">Reference proteome</keyword>
<accession>A0ABS2YEN2</accession>
<evidence type="ECO:0000256" key="1">
    <source>
        <dbReference type="RuleBase" id="RU361155"/>
    </source>
</evidence>
<comment type="similarity">
    <text evidence="1">Belongs to the sulfotransferase 1 family.</text>
</comment>
<sequence>MKEKAEKEKVNPNHTVCVLTSNKKLIFRKGTVGDWKNHFTSKQNARFDELFKEKINSSELARRVEYES</sequence>
<dbReference type="Gene3D" id="3.40.50.300">
    <property type="entry name" value="P-loop containing nucleotide triphosphate hydrolases"/>
    <property type="match status" value="1"/>
</dbReference>
<evidence type="ECO:0000259" key="2">
    <source>
        <dbReference type="Pfam" id="PF00685"/>
    </source>
</evidence>